<dbReference type="AlphaFoldDB" id="A0A8J7G9G6"/>
<protein>
    <submittedName>
        <fullName evidence="1">Uncharacterized protein</fullName>
    </submittedName>
</protein>
<dbReference type="Proteomes" id="UP000622552">
    <property type="component" value="Unassembled WGS sequence"/>
</dbReference>
<gene>
    <name evidence="1" type="ORF">IW245_002412</name>
</gene>
<keyword evidence="2" id="KW-1185">Reference proteome</keyword>
<dbReference type="EMBL" id="JADOUF010000001">
    <property type="protein sequence ID" value="MBG6136218.1"/>
    <property type="molecule type" value="Genomic_DNA"/>
</dbReference>
<proteinExistence type="predicted"/>
<accession>A0A8J7G9G6</accession>
<name>A0A8J7G9G6_9ACTN</name>
<comment type="caution">
    <text evidence="1">The sequence shown here is derived from an EMBL/GenBank/DDBJ whole genome shotgun (WGS) entry which is preliminary data.</text>
</comment>
<organism evidence="1 2">
    <name type="scientific">Longispora fulva</name>
    <dbReference type="NCBI Taxonomy" id="619741"/>
    <lineage>
        <taxon>Bacteria</taxon>
        <taxon>Bacillati</taxon>
        <taxon>Actinomycetota</taxon>
        <taxon>Actinomycetes</taxon>
        <taxon>Micromonosporales</taxon>
        <taxon>Micromonosporaceae</taxon>
        <taxon>Longispora</taxon>
    </lineage>
</organism>
<reference evidence="1" key="1">
    <citation type="submission" date="2020-11" db="EMBL/GenBank/DDBJ databases">
        <title>Sequencing the genomes of 1000 actinobacteria strains.</title>
        <authorList>
            <person name="Klenk H.-P."/>
        </authorList>
    </citation>
    <scope>NUCLEOTIDE SEQUENCE</scope>
    <source>
        <strain evidence="1">DSM 45356</strain>
    </source>
</reference>
<evidence type="ECO:0000313" key="2">
    <source>
        <dbReference type="Proteomes" id="UP000622552"/>
    </source>
</evidence>
<evidence type="ECO:0000313" key="1">
    <source>
        <dbReference type="EMBL" id="MBG6136218.1"/>
    </source>
</evidence>
<sequence length="32" mass="3445">MPPTNQDKDHRLGLITVGPQWLGGVTDGMVPN</sequence>